<proteinExistence type="predicted"/>
<feature type="region of interest" description="Disordered" evidence="1">
    <location>
        <begin position="80"/>
        <end position="118"/>
    </location>
</feature>
<keyword evidence="3" id="KW-1185">Reference proteome</keyword>
<reference evidence="2 3" key="1">
    <citation type="submission" date="2019-05" db="EMBL/GenBank/DDBJ databases">
        <title>Another draft genome of Portunus trituberculatus and its Hox gene families provides insights of decapod evolution.</title>
        <authorList>
            <person name="Jeong J.-H."/>
            <person name="Song I."/>
            <person name="Kim S."/>
            <person name="Choi T."/>
            <person name="Kim D."/>
            <person name="Ryu S."/>
            <person name="Kim W."/>
        </authorList>
    </citation>
    <scope>NUCLEOTIDE SEQUENCE [LARGE SCALE GENOMIC DNA]</scope>
    <source>
        <tissue evidence="2">Muscle</tissue>
    </source>
</reference>
<evidence type="ECO:0000313" key="3">
    <source>
        <dbReference type="Proteomes" id="UP000324222"/>
    </source>
</evidence>
<accession>A0A5B7IZW8</accession>
<protein>
    <submittedName>
        <fullName evidence="2">Uncharacterized protein</fullName>
    </submittedName>
</protein>
<sequence>MCNYPPSLPPSLPQFLPACPPLSLPYYFPDPEPSQQVWLLLPGRPTRHPSQTGSQIPVPISTHHLPSYPVPPLSRLCFPSSTLDLRQPPTPDASPDSRCVPLPDSRPLPPSRKAMLSR</sequence>
<evidence type="ECO:0000313" key="2">
    <source>
        <dbReference type="EMBL" id="MPC87246.1"/>
    </source>
</evidence>
<comment type="caution">
    <text evidence="2">The sequence shown here is derived from an EMBL/GenBank/DDBJ whole genome shotgun (WGS) entry which is preliminary data.</text>
</comment>
<gene>
    <name evidence="2" type="ORF">E2C01_082104</name>
</gene>
<evidence type="ECO:0000256" key="1">
    <source>
        <dbReference type="SAM" id="MobiDB-lite"/>
    </source>
</evidence>
<dbReference type="Proteomes" id="UP000324222">
    <property type="component" value="Unassembled WGS sequence"/>
</dbReference>
<dbReference type="EMBL" id="VSRR010073937">
    <property type="protein sequence ID" value="MPC87246.1"/>
    <property type="molecule type" value="Genomic_DNA"/>
</dbReference>
<organism evidence="2 3">
    <name type="scientific">Portunus trituberculatus</name>
    <name type="common">Swimming crab</name>
    <name type="synonym">Neptunus trituberculatus</name>
    <dbReference type="NCBI Taxonomy" id="210409"/>
    <lineage>
        <taxon>Eukaryota</taxon>
        <taxon>Metazoa</taxon>
        <taxon>Ecdysozoa</taxon>
        <taxon>Arthropoda</taxon>
        <taxon>Crustacea</taxon>
        <taxon>Multicrustacea</taxon>
        <taxon>Malacostraca</taxon>
        <taxon>Eumalacostraca</taxon>
        <taxon>Eucarida</taxon>
        <taxon>Decapoda</taxon>
        <taxon>Pleocyemata</taxon>
        <taxon>Brachyura</taxon>
        <taxon>Eubrachyura</taxon>
        <taxon>Portunoidea</taxon>
        <taxon>Portunidae</taxon>
        <taxon>Portuninae</taxon>
        <taxon>Portunus</taxon>
    </lineage>
</organism>
<dbReference type="AlphaFoldDB" id="A0A5B7IZW8"/>
<name>A0A5B7IZW8_PORTR</name>